<dbReference type="Gene3D" id="3.10.610.10">
    <property type="entry name" value="GSPII I/J protein-like"/>
    <property type="match status" value="1"/>
</dbReference>
<dbReference type="Gene3D" id="2.10.70.20">
    <property type="entry name" value="gspk-gspi-gspj complex like domains"/>
    <property type="match status" value="1"/>
</dbReference>
<comment type="similarity">
    <text evidence="2">Belongs to the GSP J family.</text>
</comment>
<dbReference type="Pfam" id="PF07963">
    <property type="entry name" value="N_methyl"/>
    <property type="match status" value="1"/>
</dbReference>
<dbReference type="SUPFAM" id="SSF54523">
    <property type="entry name" value="Pili subunits"/>
    <property type="match status" value="2"/>
</dbReference>
<dbReference type="EMBL" id="UOFQ01000033">
    <property type="protein sequence ID" value="VAW86010.1"/>
    <property type="molecule type" value="Genomic_DNA"/>
</dbReference>
<keyword evidence="6" id="KW-0997">Cell inner membrane</keyword>
<dbReference type="InterPro" id="IPR010055">
    <property type="entry name" value="T2SS_protein-GspJ"/>
</dbReference>
<gene>
    <name evidence="11" type="ORF">MNBD_GAMMA17-1105</name>
</gene>
<protein>
    <recommendedName>
        <fullName evidence="3">Type II secretion system protein J</fullName>
    </recommendedName>
</protein>
<evidence type="ECO:0000313" key="11">
    <source>
        <dbReference type="EMBL" id="VAW86010.1"/>
    </source>
</evidence>
<keyword evidence="5" id="KW-0488">Methylation</keyword>
<evidence type="ECO:0000256" key="10">
    <source>
        <dbReference type="SAM" id="Phobius"/>
    </source>
</evidence>
<keyword evidence="8 10" id="KW-1133">Transmembrane helix</keyword>
<dbReference type="InterPro" id="IPR045584">
    <property type="entry name" value="Pilin-like"/>
</dbReference>
<evidence type="ECO:0000256" key="5">
    <source>
        <dbReference type="ARBA" id="ARBA00022481"/>
    </source>
</evidence>
<dbReference type="PANTHER" id="PTHR39583">
    <property type="entry name" value="TYPE II SECRETION SYSTEM PROTEIN J-RELATED"/>
    <property type="match status" value="1"/>
</dbReference>
<keyword evidence="9 10" id="KW-0472">Membrane</keyword>
<proteinExistence type="inferred from homology"/>
<name>A0A3B0ZAL3_9ZZZZ</name>
<organism evidence="11">
    <name type="scientific">hydrothermal vent metagenome</name>
    <dbReference type="NCBI Taxonomy" id="652676"/>
    <lineage>
        <taxon>unclassified sequences</taxon>
        <taxon>metagenomes</taxon>
        <taxon>ecological metagenomes</taxon>
    </lineage>
</organism>
<sequence length="216" mass="23721">MICRRSAGFTLIELLVAMSIFAVVAVMAYGGLDSVLKMRKQGDEHSVKLAALQTSFAILERDIEQAVNRSIRDDFGDNKPPMEGDDEALEFTRTGRRNPGGFSRSNLQRIVYGIEDEQLMRASWLVLDRAQDSASASGPLFEEVESIKFSYLDDQLEWQSGWPVRNLSQATAPPPGLPRAIELIIESEQWGEIRRVFRVAGVAPIPPAASGSGGGP</sequence>
<accession>A0A3B0ZAL3</accession>
<evidence type="ECO:0000256" key="6">
    <source>
        <dbReference type="ARBA" id="ARBA00022519"/>
    </source>
</evidence>
<evidence type="ECO:0000256" key="7">
    <source>
        <dbReference type="ARBA" id="ARBA00022692"/>
    </source>
</evidence>
<dbReference type="InterPro" id="IPR012902">
    <property type="entry name" value="N_methyl_site"/>
</dbReference>
<evidence type="ECO:0000256" key="4">
    <source>
        <dbReference type="ARBA" id="ARBA00022475"/>
    </source>
</evidence>
<evidence type="ECO:0000256" key="3">
    <source>
        <dbReference type="ARBA" id="ARBA00021539"/>
    </source>
</evidence>
<reference evidence="11" key="1">
    <citation type="submission" date="2018-06" db="EMBL/GenBank/DDBJ databases">
        <authorList>
            <person name="Zhirakovskaya E."/>
        </authorList>
    </citation>
    <scope>NUCLEOTIDE SEQUENCE</scope>
</reference>
<dbReference type="GO" id="GO:0005886">
    <property type="term" value="C:plasma membrane"/>
    <property type="evidence" value="ECO:0007669"/>
    <property type="project" value="UniProtKB-SubCell"/>
</dbReference>
<keyword evidence="7 10" id="KW-0812">Transmembrane</keyword>
<keyword evidence="4" id="KW-1003">Cell membrane</keyword>
<dbReference type="PANTHER" id="PTHR39583:SF2">
    <property type="entry name" value="TYPE II SECRETION SYSTEM PROTEIN J"/>
    <property type="match status" value="1"/>
</dbReference>
<dbReference type="AlphaFoldDB" id="A0A3B0ZAL3"/>
<evidence type="ECO:0000256" key="9">
    <source>
        <dbReference type="ARBA" id="ARBA00023136"/>
    </source>
</evidence>
<evidence type="ECO:0000256" key="1">
    <source>
        <dbReference type="ARBA" id="ARBA00004377"/>
    </source>
</evidence>
<dbReference type="NCBIfam" id="TIGR01711">
    <property type="entry name" value="gspJ"/>
    <property type="match status" value="1"/>
</dbReference>
<feature type="transmembrane region" description="Helical" evidence="10">
    <location>
        <begin position="12"/>
        <end position="32"/>
    </location>
</feature>
<dbReference type="GO" id="GO:0015628">
    <property type="term" value="P:protein secretion by the type II secretion system"/>
    <property type="evidence" value="ECO:0007669"/>
    <property type="project" value="InterPro"/>
</dbReference>
<dbReference type="PROSITE" id="PS00409">
    <property type="entry name" value="PROKAR_NTER_METHYL"/>
    <property type="match status" value="1"/>
</dbReference>
<dbReference type="NCBIfam" id="TIGR02532">
    <property type="entry name" value="IV_pilin_GFxxxE"/>
    <property type="match status" value="1"/>
</dbReference>
<dbReference type="Pfam" id="PF11612">
    <property type="entry name" value="T2SSJ"/>
    <property type="match status" value="1"/>
</dbReference>
<comment type="subcellular location">
    <subcellularLocation>
        <location evidence="1">Cell inner membrane</location>
        <topology evidence="1">Single-pass membrane protein</topology>
    </subcellularLocation>
</comment>
<dbReference type="GO" id="GO:0015627">
    <property type="term" value="C:type II protein secretion system complex"/>
    <property type="evidence" value="ECO:0007669"/>
    <property type="project" value="InterPro"/>
</dbReference>
<dbReference type="InterPro" id="IPR051621">
    <property type="entry name" value="T2SS_protein_J"/>
</dbReference>
<evidence type="ECO:0000256" key="2">
    <source>
        <dbReference type="ARBA" id="ARBA00011084"/>
    </source>
</evidence>
<evidence type="ECO:0000256" key="8">
    <source>
        <dbReference type="ARBA" id="ARBA00022989"/>
    </source>
</evidence>